<dbReference type="RefSeq" id="WP_312865596.1">
    <property type="nucleotide sequence ID" value="NZ_BAABAI010000039.1"/>
</dbReference>
<comment type="caution">
    <text evidence="6">The sequence shown here is derived from an EMBL/GenBank/DDBJ whole genome shotgun (WGS) entry which is preliminary data.</text>
</comment>
<protein>
    <submittedName>
        <fullName evidence="6">Transcriptional regulator with GAF, ATPase, and Fis domain</fullName>
    </submittedName>
</protein>
<dbReference type="InterPro" id="IPR036388">
    <property type="entry name" value="WH-like_DNA-bd_sf"/>
</dbReference>
<dbReference type="Gene3D" id="1.10.10.10">
    <property type="entry name" value="Winged helix-like DNA-binding domain superfamily/Winged helix DNA-binding domain"/>
    <property type="match status" value="1"/>
</dbReference>
<dbReference type="InterPro" id="IPR011006">
    <property type="entry name" value="CheY-like_superfamily"/>
</dbReference>
<dbReference type="EMBL" id="JACHJS010000001">
    <property type="protein sequence ID" value="MBB4964977.1"/>
    <property type="molecule type" value="Genomic_DNA"/>
</dbReference>
<evidence type="ECO:0000313" key="7">
    <source>
        <dbReference type="Proteomes" id="UP000542674"/>
    </source>
</evidence>
<dbReference type="SUPFAM" id="SSF55781">
    <property type="entry name" value="GAF domain-like"/>
    <property type="match status" value="1"/>
</dbReference>
<dbReference type="SMART" id="SM00065">
    <property type="entry name" value="GAF"/>
    <property type="match status" value="1"/>
</dbReference>
<feature type="domain" description="ANTAR" evidence="5">
    <location>
        <begin position="156"/>
        <end position="217"/>
    </location>
</feature>
<dbReference type="InterPro" id="IPR003018">
    <property type="entry name" value="GAF"/>
</dbReference>
<dbReference type="SUPFAM" id="SSF52172">
    <property type="entry name" value="CheY-like"/>
    <property type="match status" value="1"/>
</dbReference>
<dbReference type="PIRSF" id="PIRSF036625">
    <property type="entry name" value="GAF_ANTAR"/>
    <property type="match status" value="1"/>
</dbReference>
<dbReference type="Pfam" id="PF13185">
    <property type="entry name" value="GAF_2"/>
    <property type="match status" value="1"/>
</dbReference>
<evidence type="ECO:0000256" key="4">
    <source>
        <dbReference type="ARBA" id="ARBA00023163"/>
    </source>
</evidence>
<dbReference type="InterPro" id="IPR005561">
    <property type="entry name" value="ANTAR"/>
</dbReference>
<dbReference type="GO" id="GO:0003723">
    <property type="term" value="F:RNA binding"/>
    <property type="evidence" value="ECO:0007669"/>
    <property type="project" value="InterPro"/>
</dbReference>
<dbReference type="AlphaFoldDB" id="A0A7W7T2V6"/>
<dbReference type="Pfam" id="PF03861">
    <property type="entry name" value="ANTAR"/>
    <property type="match status" value="1"/>
</dbReference>
<dbReference type="InterPro" id="IPR029016">
    <property type="entry name" value="GAF-like_dom_sf"/>
</dbReference>
<keyword evidence="2" id="KW-0418">Kinase</keyword>
<dbReference type="Gene3D" id="3.30.450.40">
    <property type="match status" value="1"/>
</dbReference>
<keyword evidence="1" id="KW-0808">Transferase</keyword>
<dbReference type="Proteomes" id="UP000542674">
    <property type="component" value="Unassembled WGS sequence"/>
</dbReference>
<keyword evidence="7" id="KW-1185">Reference proteome</keyword>
<proteinExistence type="predicted"/>
<reference evidence="6 7" key="1">
    <citation type="submission" date="2020-08" db="EMBL/GenBank/DDBJ databases">
        <title>Sequencing the genomes of 1000 actinobacteria strains.</title>
        <authorList>
            <person name="Klenk H.-P."/>
        </authorList>
    </citation>
    <scope>NUCLEOTIDE SEQUENCE [LARGE SCALE GENOMIC DNA]</scope>
    <source>
        <strain evidence="6 7">DSM 45084</strain>
    </source>
</reference>
<dbReference type="GO" id="GO:0016301">
    <property type="term" value="F:kinase activity"/>
    <property type="evidence" value="ECO:0007669"/>
    <property type="project" value="UniProtKB-KW"/>
</dbReference>
<evidence type="ECO:0000256" key="3">
    <source>
        <dbReference type="ARBA" id="ARBA00023015"/>
    </source>
</evidence>
<organism evidence="6 7">
    <name type="scientific">Saccharothrix violaceirubra</name>
    <dbReference type="NCBI Taxonomy" id="413306"/>
    <lineage>
        <taxon>Bacteria</taxon>
        <taxon>Bacillati</taxon>
        <taxon>Actinomycetota</taxon>
        <taxon>Actinomycetes</taxon>
        <taxon>Pseudonocardiales</taxon>
        <taxon>Pseudonocardiaceae</taxon>
        <taxon>Saccharothrix</taxon>
    </lineage>
</organism>
<accession>A0A7W7T2V6</accession>
<keyword evidence="3" id="KW-0805">Transcription regulation</keyword>
<evidence type="ECO:0000313" key="6">
    <source>
        <dbReference type="EMBL" id="MBB4964977.1"/>
    </source>
</evidence>
<gene>
    <name evidence="6" type="ORF">F4559_002336</name>
</gene>
<dbReference type="SMART" id="SM01012">
    <property type="entry name" value="ANTAR"/>
    <property type="match status" value="1"/>
</dbReference>
<keyword evidence="4" id="KW-0804">Transcription</keyword>
<dbReference type="InterPro" id="IPR012074">
    <property type="entry name" value="GAF_ANTAR"/>
</dbReference>
<evidence type="ECO:0000256" key="2">
    <source>
        <dbReference type="ARBA" id="ARBA00022777"/>
    </source>
</evidence>
<name>A0A7W7T2V6_9PSEU</name>
<sequence length="232" mass="25153">MQLADTLVDDYDIADVLHDLVRHCTDVLGAAEAGLLLSDQHGTLRVLASSTERTRLLELLQLQTDEGPCLDCVRSGRPVVVPDLATASARWPRFVPAALGEGFTSVQAIPMRLRGQTIGALNLFGRDAGPMSDRDLRVARALADTATIGILQERTIRRGEILTEQLQSALNNRITIEQAKGILSYAGNITMDRAFAVLRAHGHRSGVPLTEVAHRLVTGLLKPAEVLAERPD</sequence>
<dbReference type="PROSITE" id="PS50921">
    <property type="entry name" value="ANTAR"/>
    <property type="match status" value="1"/>
</dbReference>
<evidence type="ECO:0000256" key="1">
    <source>
        <dbReference type="ARBA" id="ARBA00022679"/>
    </source>
</evidence>
<evidence type="ECO:0000259" key="5">
    <source>
        <dbReference type="PROSITE" id="PS50921"/>
    </source>
</evidence>